<evidence type="ECO:0000313" key="3">
    <source>
        <dbReference type="Proteomes" id="UP001151760"/>
    </source>
</evidence>
<feature type="compositionally biased region" description="Polar residues" evidence="1">
    <location>
        <begin position="8"/>
        <end position="36"/>
    </location>
</feature>
<comment type="caution">
    <text evidence="2">The sequence shown here is derived from an EMBL/GenBank/DDBJ whole genome shotgun (WGS) entry which is preliminary data.</text>
</comment>
<dbReference type="Proteomes" id="UP001151760">
    <property type="component" value="Unassembled WGS sequence"/>
</dbReference>
<reference evidence="2" key="2">
    <citation type="submission" date="2022-01" db="EMBL/GenBank/DDBJ databases">
        <authorList>
            <person name="Yamashiro T."/>
            <person name="Shiraishi A."/>
            <person name="Satake H."/>
            <person name="Nakayama K."/>
        </authorList>
    </citation>
    <scope>NUCLEOTIDE SEQUENCE</scope>
</reference>
<name>A0ABQ4WX19_9ASTR</name>
<evidence type="ECO:0000313" key="2">
    <source>
        <dbReference type="EMBL" id="GJS57250.1"/>
    </source>
</evidence>
<gene>
    <name evidence="2" type="ORF">Tco_0652034</name>
</gene>
<proteinExistence type="predicted"/>
<accession>A0ABQ4WX19</accession>
<sequence length="171" mass="18904">MPTHESHQPTTSPIHTQAHTSTPHPTLNVSSTKSQHPPTPLAHASPQSNIPLCTGPTNSSAKPISTAEKLVTQTTIPADNQPQTISSHPMVIRVKAGIFKPLERMNYHVTTTSQLPRSHVHALWDSNWKEAMLDEYNALITNGTWVLVPRPANVNVVRSMWLFKHNVTPLN</sequence>
<evidence type="ECO:0000256" key="1">
    <source>
        <dbReference type="SAM" id="MobiDB-lite"/>
    </source>
</evidence>
<dbReference type="EMBL" id="BQNB010008992">
    <property type="protein sequence ID" value="GJS57250.1"/>
    <property type="molecule type" value="Genomic_DNA"/>
</dbReference>
<keyword evidence="3" id="KW-1185">Reference proteome</keyword>
<reference evidence="2" key="1">
    <citation type="journal article" date="2022" name="Int. J. Mol. Sci.">
        <title>Draft Genome of Tanacetum Coccineum: Genomic Comparison of Closely Related Tanacetum-Family Plants.</title>
        <authorList>
            <person name="Yamashiro T."/>
            <person name="Shiraishi A."/>
            <person name="Nakayama K."/>
            <person name="Satake H."/>
        </authorList>
    </citation>
    <scope>NUCLEOTIDE SEQUENCE</scope>
</reference>
<protein>
    <submittedName>
        <fullName evidence="2">Ribonuclease H-like domain-containing protein</fullName>
    </submittedName>
</protein>
<organism evidence="2 3">
    <name type="scientific">Tanacetum coccineum</name>
    <dbReference type="NCBI Taxonomy" id="301880"/>
    <lineage>
        <taxon>Eukaryota</taxon>
        <taxon>Viridiplantae</taxon>
        <taxon>Streptophyta</taxon>
        <taxon>Embryophyta</taxon>
        <taxon>Tracheophyta</taxon>
        <taxon>Spermatophyta</taxon>
        <taxon>Magnoliopsida</taxon>
        <taxon>eudicotyledons</taxon>
        <taxon>Gunneridae</taxon>
        <taxon>Pentapetalae</taxon>
        <taxon>asterids</taxon>
        <taxon>campanulids</taxon>
        <taxon>Asterales</taxon>
        <taxon>Asteraceae</taxon>
        <taxon>Asteroideae</taxon>
        <taxon>Anthemideae</taxon>
        <taxon>Anthemidinae</taxon>
        <taxon>Tanacetum</taxon>
    </lineage>
</organism>
<feature type="region of interest" description="Disordered" evidence="1">
    <location>
        <begin position="1"/>
        <end position="63"/>
    </location>
</feature>
<feature type="compositionally biased region" description="Polar residues" evidence="1">
    <location>
        <begin position="45"/>
        <end position="63"/>
    </location>
</feature>